<keyword evidence="1" id="KW-0611">Plant defense</keyword>
<dbReference type="PANTHER" id="PTHR33463:SF202">
    <property type="entry name" value="NB-ARC DOMAIN-CONTAINING PROTEIN"/>
    <property type="match status" value="1"/>
</dbReference>
<dbReference type="InterPro" id="IPR032675">
    <property type="entry name" value="LRR_dom_sf"/>
</dbReference>
<evidence type="ECO:0000256" key="1">
    <source>
        <dbReference type="ARBA" id="ARBA00022821"/>
    </source>
</evidence>
<dbReference type="Proteomes" id="UP000237000">
    <property type="component" value="Unassembled WGS sequence"/>
</dbReference>
<dbReference type="InterPro" id="IPR050905">
    <property type="entry name" value="Plant_NBS-LRR"/>
</dbReference>
<protein>
    <submittedName>
        <fullName evidence="3">LRR domain containing protein</fullName>
    </submittedName>
</protein>
<reference evidence="4" key="1">
    <citation type="submission" date="2016-06" db="EMBL/GenBank/DDBJ databases">
        <title>Parallel loss of symbiosis genes in relatives of nitrogen-fixing non-legume Parasponia.</title>
        <authorList>
            <person name="Van Velzen R."/>
            <person name="Holmer R."/>
            <person name="Bu F."/>
            <person name="Rutten L."/>
            <person name="Van Zeijl A."/>
            <person name="Liu W."/>
            <person name="Santuari L."/>
            <person name="Cao Q."/>
            <person name="Sharma T."/>
            <person name="Shen D."/>
            <person name="Roswanjaya Y."/>
            <person name="Wardhani T."/>
            <person name="Kalhor M.S."/>
            <person name="Jansen J."/>
            <person name="Van den Hoogen J."/>
            <person name="Gungor B."/>
            <person name="Hartog M."/>
            <person name="Hontelez J."/>
            <person name="Verver J."/>
            <person name="Yang W.-C."/>
            <person name="Schijlen E."/>
            <person name="Repin R."/>
            <person name="Schilthuizen M."/>
            <person name="Schranz E."/>
            <person name="Heidstra R."/>
            <person name="Miyata K."/>
            <person name="Fedorova E."/>
            <person name="Kohlen W."/>
            <person name="Bisseling T."/>
            <person name="Smit S."/>
            <person name="Geurts R."/>
        </authorList>
    </citation>
    <scope>NUCLEOTIDE SEQUENCE [LARGE SCALE GENOMIC DNA]</scope>
    <source>
        <strain evidence="4">cv. RG33-2</strain>
    </source>
</reference>
<evidence type="ECO:0000313" key="3">
    <source>
        <dbReference type="EMBL" id="PON55925.1"/>
    </source>
</evidence>
<evidence type="ECO:0000313" key="4">
    <source>
        <dbReference type="Proteomes" id="UP000237000"/>
    </source>
</evidence>
<proteinExistence type="predicted"/>
<accession>A0A2P5C4H9</accession>
<dbReference type="AlphaFoldDB" id="A0A2P5C4H9"/>
<gene>
    <name evidence="3" type="ORF">TorRG33x02_297900</name>
</gene>
<feature type="domain" description="Disease resistance protein At4g27190-like leucine-rich repeats" evidence="2">
    <location>
        <begin position="104"/>
        <end position="206"/>
    </location>
</feature>
<keyword evidence="4" id="KW-1185">Reference proteome</keyword>
<name>A0A2P5C4H9_TREOI</name>
<dbReference type="EMBL" id="JXTC01000414">
    <property type="protein sequence ID" value="PON55925.1"/>
    <property type="molecule type" value="Genomic_DNA"/>
</dbReference>
<comment type="caution">
    <text evidence="3">The sequence shown here is derived from an EMBL/GenBank/DDBJ whole genome shotgun (WGS) entry which is preliminary data.</text>
</comment>
<evidence type="ECO:0000259" key="2">
    <source>
        <dbReference type="Pfam" id="PF23247"/>
    </source>
</evidence>
<dbReference type="InParanoid" id="A0A2P5C4H9"/>
<dbReference type="OrthoDB" id="1701954at2759"/>
<dbReference type="SUPFAM" id="SSF52058">
    <property type="entry name" value="L domain-like"/>
    <property type="match status" value="1"/>
</dbReference>
<dbReference type="InterPro" id="IPR057135">
    <property type="entry name" value="At4g27190-like_LRR"/>
</dbReference>
<organism evidence="3 4">
    <name type="scientific">Trema orientale</name>
    <name type="common">Charcoal tree</name>
    <name type="synonym">Celtis orientalis</name>
    <dbReference type="NCBI Taxonomy" id="63057"/>
    <lineage>
        <taxon>Eukaryota</taxon>
        <taxon>Viridiplantae</taxon>
        <taxon>Streptophyta</taxon>
        <taxon>Embryophyta</taxon>
        <taxon>Tracheophyta</taxon>
        <taxon>Spermatophyta</taxon>
        <taxon>Magnoliopsida</taxon>
        <taxon>eudicotyledons</taxon>
        <taxon>Gunneridae</taxon>
        <taxon>Pentapetalae</taxon>
        <taxon>rosids</taxon>
        <taxon>fabids</taxon>
        <taxon>Rosales</taxon>
        <taxon>Cannabaceae</taxon>
        <taxon>Trema</taxon>
    </lineage>
</organism>
<sequence>MVSAFWIVRGSLRRRLHALISTCSKGLNEMLQDLAIYSADNFSDMNIVSSFMGLKSLTILSSNRYLQPGGGCAAPYDLPNLEELRLHGLTYLVNISELVGHLGLQFSKLKLIEVVRCPQMKCLLFYGNFILSLPNLEAIKISFCEKLDELFNYTPDQTLGVEPVAPNLKTLELKNLPKLRSLCRPKESWPSLEQFYVVKCNLLSKLPLNIQNANTIKEIRGESQWWSGLKWDSHNTESALKRFLVFPYLFLLQKRTL</sequence>
<dbReference type="PANTHER" id="PTHR33463">
    <property type="entry name" value="NB-ARC DOMAIN-CONTAINING PROTEIN-RELATED"/>
    <property type="match status" value="1"/>
</dbReference>
<dbReference type="Gene3D" id="3.80.10.10">
    <property type="entry name" value="Ribonuclease Inhibitor"/>
    <property type="match status" value="1"/>
</dbReference>
<dbReference type="Pfam" id="PF23247">
    <property type="entry name" value="LRR_RPS2"/>
    <property type="match status" value="1"/>
</dbReference>
<dbReference type="STRING" id="63057.A0A2P5C4H9"/>